<organism evidence="9 10">
    <name type="scientific">Candidatus Fusicatenibacter intestinigallinarum</name>
    <dbReference type="NCBI Taxonomy" id="2838598"/>
    <lineage>
        <taxon>Bacteria</taxon>
        <taxon>Bacillati</taxon>
        <taxon>Bacillota</taxon>
        <taxon>Clostridia</taxon>
        <taxon>Lachnospirales</taxon>
        <taxon>Lachnospiraceae</taxon>
        <taxon>Fusicatenibacter</taxon>
    </lineage>
</organism>
<dbReference type="AlphaFoldDB" id="A0A9D2NBT4"/>
<gene>
    <name evidence="9" type="ORF">H9705_08040</name>
</gene>
<feature type="region of interest" description="Disordered" evidence="6">
    <location>
        <begin position="326"/>
        <end position="364"/>
    </location>
</feature>
<sequence length="797" mass="88017">MKKRPMCLVCLGLALGIWLIRLLGLPVFGEPEKERLEPLVQSEETVQVRGQVQDYERKDNSKSYLITSCVLKVQENEIPVKKLYLITQQEEMFAIGSIIETEGTLEKPEAPTNPGQFDTAGWYASQGIFYTMWAEELRAVRMAEPGIREGMKQLRTQMSERLSLMLPESRAGILSAMLIGDKSLLDPEIRAVYQAGGVLHVLSISGLHLSMLGMGLFRLLQRLGCHRFLSSGLAIAGMAAYTVFTGNGVATRRAFYMFVILTAAGLVGRTYDSLSALALAAVITLIGQPETLSYSGFLLSYTAVLGTSLVWPVWKKGMFCREHVEKAEEKKRKNPKRKTSKRETRKREGRKKETPAQKWKERESEWGKSLKQNAASCMLITLTTLPLTTYFFYEIPVFSIVPNLILLPTMAWVMGSGILGCCLGLFSVPLGKLALLPASLLLGLYEAVMKGIQRIPGAVWICGQPTPVGILVFYMLLTAVLLAISRISREENMEKPPARFWRSPRGTALCAAILVLATACLLVRRNPPLSVTALDVGQGDALVVRKGGGITWLIDGGSSDEKNVGNYRILPYLKSQGIRTLDAVIVTHSDEDHVNGIRELLEMSGKGMTALRIRRLLLPLWMQGGECAAELEELAGKAGAAVAYLRKGDRITAGELTLKVLHPDDESYEEEPNAGSVVLSLHYKEFDALLTGDVQGEGEEKLWRQLEENPFQYDYLKVAHHGSRNSTPEELLAIVQPEISVISCSSSGRYGHPHQELLQRLEDVGTDYYVTADAGALICTTDGLRCTMIGYRNRSAG</sequence>
<dbReference type="CDD" id="cd07731">
    <property type="entry name" value="ComA-like_MBL-fold"/>
    <property type="match status" value="1"/>
</dbReference>
<comment type="caution">
    <text evidence="9">The sequence shown here is derived from an EMBL/GenBank/DDBJ whole genome shotgun (WGS) entry which is preliminary data.</text>
</comment>
<evidence type="ECO:0000256" key="7">
    <source>
        <dbReference type="SAM" id="Phobius"/>
    </source>
</evidence>
<dbReference type="Pfam" id="PF00753">
    <property type="entry name" value="Lactamase_B"/>
    <property type="match status" value="1"/>
</dbReference>
<evidence type="ECO:0000313" key="10">
    <source>
        <dbReference type="Proteomes" id="UP000823849"/>
    </source>
</evidence>
<dbReference type="PANTHER" id="PTHR30619">
    <property type="entry name" value="DNA INTERNALIZATION/COMPETENCE PROTEIN COMEC/REC2"/>
    <property type="match status" value="1"/>
</dbReference>
<dbReference type="SUPFAM" id="SSF56281">
    <property type="entry name" value="Metallo-hydrolase/oxidoreductase"/>
    <property type="match status" value="1"/>
</dbReference>
<feature type="compositionally biased region" description="Basic and acidic residues" evidence="6">
    <location>
        <begin position="341"/>
        <end position="364"/>
    </location>
</feature>
<feature type="transmembrane region" description="Helical" evidence="7">
    <location>
        <begin position="433"/>
        <end position="452"/>
    </location>
</feature>
<feature type="transmembrane region" description="Helical" evidence="7">
    <location>
        <begin position="458"/>
        <end position="485"/>
    </location>
</feature>
<dbReference type="InterPro" id="IPR025405">
    <property type="entry name" value="DUF4131"/>
</dbReference>
<reference evidence="9" key="1">
    <citation type="journal article" date="2021" name="PeerJ">
        <title>Extensive microbial diversity within the chicken gut microbiome revealed by metagenomics and culture.</title>
        <authorList>
            <person name="Gilroy R."/>
            <person name="Ravi A."/>
            <person name="Getino M."/>
            <person name="Pursley I."/>
            <person name="Horton D.L."/>
            <person name="Alikhan N.F."/>
            <person name="Baker D."/>
            <person name="Gharbi K."/>
            <person name="Hall N."/>
            <person name="Watson M."/>
            <person name="Adriaenssens E.M."/>
            <person name="Foster-Nyarko E."/>
            <person name="Jarju S."/>
            <person name="Secka A."/>
            <person name="Antonio M."/>
            <person name="Oren A."/>
            <person name="Chaudhuri R.R."/>
            <person name="La Ragione R."/>
            <person name="Hildebrand F."/>
            <person name="Pallen M.J."/>
        </authorList>
    </citation>
    <scope>NUCLEOTIDE SEQUENCE</scope>
    <source>
        <strain evidence="9">CHK185-5351</strain>
    </source>
</reference>
<name>A0A9D2NBT4_9FIRM</name>
<comment type="subcellular location">
    <subcellularLocation>
        <location evidence="1">Cell membrane</location>
        <topology evidence="1">Multi-pass membrane protein</topology>
    </subcellularLocation>
</comment>
<evidence type="ECO:0000256" key="4">
    <source>
        <dbReference type="ARBA" id="ARBA00022989"/>
    </source>
</evidence>
<evidence type="ECO:0000256" key="3">
    <source>
        <dbReference type="ARBA" id="ARBA00022692"/>
    </source>
</evidence>
<evidence type="ECO:0000313" key="9">
    <source>
        <dbReference type="EMBL" id="HJC15759.1"/>
    </source>
</evidence>
<dbReference type="InterPro" id="IPR052159">
    <property type="entry name" value="Competence_DNA_uptake"/>
</dbReference>
<dbReference type="InterPro" id="IPR001279">
    <property type="entry name" value="Metallo-B-lactamas"/>
</dbReference>
<dbReference type="EMBL" id="DWWU01000034">
    <property type="protein sequence ID" value="HJC15759.1"/>
    <property type="molecule type" value="Genomic_DNA"/>
</dbReference>
<dbReference type="Gene3D" id="3.60.15.10">
    <property type="entry name" value="Ribonuclease Z/Hydroxyacylglutathione hydrolase-like"/>
    <property type="match status" value="1"/>
</dbReference>
<keyword evidence="2" id="KW-1003">Cell membrane</keyword>
<evidence type="ECO:0000256" key="1">
    <source>
        <dbReference type="ARBA" id="ARBA00004651"/>
    </source>
</evidence>
<dbReference type="NCBIfam" id="TIGR00360">
    <property type="entry name" value="ComEC_N-term"/>
    <property type="match status" value="1"/>
</dbReference>
<dbReference type="InterPro" id="IPR004477">
    <property type="entry name" value="ComEC_N"/>
</dbReference>
<evidence type="ECO:0000256" key="6">
    <source>
        <dbReference type="SAM" id="MobiDB-lite"/>
    </source>
</evidence>
<dbReference type="Proteomes" id="UP000823849">
    <property type="component" value="Unassembled WGS sequence"/>
</dbReference>
<keyword evidence="4 7" id="KW-1133">Transmembrane helix</keyword>
<dbReference type="SMART" id="SM00849">
    <property type="entry name" value="Lactamase_B"/>
    <property type="match status" value="1"/>
</dbReference>
<feature type="transmembrane region" description="Helical" evidence="7">
    <location>
        <begin position="292"/>
        <end position="314"/>
    </location>
</feature>
<proteinExistence type="predicted"/>
<evidence type="ECO:0000256" key="5">
    <source>
        <dbReference type="ARBA" id="ARBA00023136"/>
    </source>
</evidence>
<feature type="transmembrane region" description="Helical" evidence="7">
    <location>
        <begin position="228"/>
        <end position="244"/>
    </location>
</feature>
<keyword evidence="3 7" id="KW-0812">Transmembrane</keyword>
<dbReference type="Pfam" id="PF13567">
    <property type="entry name" value="DUF4131"/>
    <property type="match status" value="1"/>
</dbReference>
<keyword evidence="5 7" id="KW-0472">Membrane</keyword>
<dbReference type="GO" id="GO:0005886">
    <property type="term" value="C:plasma membrane"/>
    <property type="evidence" value="ECO:0007669"/>
    <property type="project" value="UniProtKB-SubCell"/>
</dbReference>
<dbReference type="PANTHER" id="PTHR30619:SF1">
    <property type="entry name" value="RECOMBINATION PROTEIN 2"/>
    <property type="match status" value="1"/>
</dbReference>
<protein>
    <submittedName>
        <fullName evidence="9">ComEC/Rec2 family competence protein</fullName>
    </submittedName>
</protein>
<dbReference type="InterPro" id="IPR035681">
    <property type="entry name" value="ComA-like_MBL"/>
</dbReference>
<feature type="transmembrane region" description="Helical" evidence="7">
    <location>
        <begin position="256"/>
        <end position="286"/>
    </location>
</feature>
<dbReference type="Pfam" id="PF03772">
    <property type="entry name" value="Competence"/>
    <property type="match status" value="1"/>
</dbReference>
<evidence type="ECO:0000259" key="8">
    <source>
        <dbReference type="SMART" id="SM00849"/>
    </source>
</evidence>
<dbReference type="InterPro" id="IPR036866">
    <property type="entry name" value="RibonucZ/Hydroxyglut_hydro"/>
</dbReference>
<accession>A0A9D2NBT4</accession>
<evidence type="ECO:0000256" key="2">
    <source>
        <dbReference type="ARBA" id="ARBA00022475"/>
    </source>
</evidence>
<feature type="domain" description="Metallo-beta-lactamase" evidence="8">
    <location>
        <begin position="538"/>
        <end position="746"/>
    </location>
</feature>
<reference evidence="9" key="2">
    <citation type="submission" date="2021-04" db="EMBL/GenBank/DDBJ databases">
        <authorList>
            <person name="Gilroy R."/>
        </authorList>
    </citation>
    <scope>NUCLEOTIDE SEQUENCE</scope>
    <source>
        <strain evidence="9">CHK185-5351</strain>
    </source>
</reference>